<dbReference type="AlphaFoldDB" id="W7YKV4"/>
<accession>W7YKV4</accession>
<proteinExistence type="predicted"/>
<name>W7YKV4_9BACT</name>
<evidence type="ECO:0000313" key="2">
    <source>
        <dbReference type="Proteomes" id="UP000019402"/>
    </source>
</evidence>
<keyword evidence="2" id="KW-1185">Reference proteome</keyword>
<comment type="caution">
    <text evidence="1">The sequence shown here is derived from an EMBL/GenBank/DDBJ whole genome shotgun (WGS) entry which is preliminary data.</text>
</comment>
<protein>
    <submittedName>
        <fullName evidence="1">Uncharacterized protein</fullName>
    </submittedName>
</protein>
<dbReference type="Proteomes" id="UP000019402">
    <property type="component" value="Unassembled WGS sequence"/>
</dbReference>
<evidence type="ECO:0000313" key="1">
    <source>
        <dbReference type="EMBL" id="GAF05151.1"/>
    </source>
</evidence>
<dbReference type="EMBL" id="BAMD01000070">
    <property type="protein sequence ID" value="GAF05151.1"/>
    <property type="molecule type" value="Genomic_DNA"/>
</dbReference>
<sequence length="248" mass="28653">MAKNEGNCDSIQAYDRVILTVGAMQKTVGIDGRGEFPIQVYEFKEKYPQKYKVLFENCGWTVEKEDDGIRMYYETSEGKITGSKLRTLVRTGFDANSLNQNLPNEPLAHLIKVGKDEDFIRKQVYDFILRIRKYCDKKPNGYSYQIKEYFNSPLGKAIVLDHSVNAPANVTRDVGAAITTFFNEKDTEIIEFNKTVTNVTDKKSKISRNPNDWGSKHLQYENRILELYGPARDMNDAKNRYDKIKKEF</sequence>
<reference evidence="1 2" key="1">
    <citation type="journal article" date="2014" name="Genome Announc.">
        <title>Draft Genome Sequence of Cytophaga fermentans JCM 21142T, a Facultative Anaerobe Isolated from Marine Mud.</title>
        <authorList>
            <person name="Starns D."/>
            <person name="Oshima K."/>
            <person name="Suda W."/>
            <person name="Iino T."/>
            <person name="Yuki M."/>
            <person name="Inoue J."/>
            <person name="Kitamura K."/>
            <person name="Iida T."/>
            <person name="Darby A."/>
            <person name="Hattori M."/>
            <person name="Ohkuma M."/>
        </authorList>
    </citation>
    <scope>NUCLEOTIDE SEQUENCE [LARGE SCALE GENOMIC DNA]</scope>
    <source>
        <strain evidence="1 2">JCM 21142</strain>
    </source>
</reference>
<dbReference type="STRING" id="869213.GCA_000517085_02892"/>
<organism evidence="1 2">
    <name type="scientific">Saccharicrinis fermentans DSM 9555 = JCM 21142</name>
    <dbReference type="NCBI Taxonomy" id="869213"/>
    <lineage>
        <taxon>Bacteria</taxon>
        <taxon>Pseudomonadati</taxon>
        <taxon>Bacteroidota</taxon>
        <taxon>Bacteroidia</taxon>
        <taxon>Marinilabiliales</taxon>
        <taxon>Marinilabiliaceae</taxon>
        <taxon>Saccharicrinis</taxon>
    </lineage>
</organism>
<dbReference type="eggNOG" id="ENOG5032XSI">
    <property type="taxonomic scope" value="Bacteria"/>
</dbReference>
<gene>
    <name evidence="1" type="ORF">JCM21142_93875</name>
</gene>